<reference evidence="1 2" key="1">
    <citation type="submission" date="2014-02" db="EMBL/GenBank/DDBJ databases">
        <title>Draft genome sequence of Lysinibacillus massiliensis CCUG 49529.</title>
        <authorList>
            <person name="Zhang F."/>
            <person name="Wang G."/>
            <person name="Zhang L."/>
        </authorList>
    </citation>
    <scope>NUCLEOTIDE SEQUENCE [LARGE SCALE GENOMIC DNA]</scope>
    <source>
        <strain evidence="1 2">CCUG 49529</strain>
    </source>
</reference>
<name>A0A0A3JS80_9BACL</name>
<evidence type="ECO:0000313" key="1">
    <source>
        <dbReference type="EMBL" id="KGR89847.1"/>
    </source>
</evidence>
<comment type="caution">
    <text evidence="1">The sequence shown here is derived from an EMBL/GenBank/DDBJ whole genome shotgun (WGS) entry which is preliminary data.</text>
</comment>
<accession>A0A0A3JS80</accession>
<dbReference type="RefSeq" id="WP_036178180.1">
    <property type="nucleotide sequence ID" value="NZ_AVCZ01000032.1"/>
</dbReference>
<proteinExistence type="predicted"/>
<dbReference type="EMBL" id="JPVQ01000032">
    <property type="protein sequence ID" value="KGR89847.1"/>
    <property type="molecule type" value="Genomic_DNA"/>
</dbReference>
<dbReference type="AlphaFoldDB" id="A0A0A3JS80"/>
<dbReference type="Proteomes" id="UP000030595">
    <property type="component" value="Unassembled WGS sequence"/>
</dbReference>
<sequence length="169" mass="19693">MNKDIFFTMDVDKRAEEINKMLVNSDLKGVAGTLGIAYSSFTKEMQKEDFVYIARENQYFKFIRDKESLGNAKPSDKATIGFQEELTFIKENLETLKSLVSTVNEKPTLVLDKEIYNTKAKYVNKNLKLNENIYDKFSKLCENQFPHLKVQDLIAQSLLEFINTYQEFE</sequence>
<dbReference type="OrthoDB" id="2734776at2"/>
<dbReference type="eggNOG" id="ENOG50312J3">
    <property type="taxonomic scope" value="Bacteria"/>
</dbReference>
<organism evidence="1 2">
    <name type="scientific">Ureibacillus massiliensis 4400831 = CIP 108448 = CCUG 49529</name>
    <dbReference type="NCBI Taxonomy" id="1211035"/>
    <lineage>
        <taxon>Bacteria</taxon>
        <taxon>Bacillati</taxon>
        <taxon>Bacillota</taxon>
        <taxon>Bacilli</taxon>
        <taxon>Bacillales</taxon>
        <taxon>Caryophanaceae</taxon>
        <taxon>Ureibacillus</taxon>
    </lineage>
</organism>
<gene>
    <name evidence="1" type="ORF">CD30_14745</name>
</gene>
<keyword evidence="2" id="KW-1185">Reference proteome</keyword>
<protein>
    <submittedName>
        <fullName evidence="1">Uncharacterized protein</fullName>
    </submittedName>
</protein>
<evidence type="ECO:0000313" key="2">
    <source>
        <dbReference type="Proteomes" id="UP000030595"/>
    </source>
</evidence>